<organism evidence="2 3">
    <name type="scientific">Ditylenchus dipsaci</name>
    <dbReference type="NCBI Taxonomy" id="166011"/>
    <lineage>
        <taxon>Eukaryota</taxon>
        <taxon>Metazoa</taxon>
        <taxon>Ecdysozoa</taxon>
        <taxon>Nematoda</taxon>
        <taxon>Chromadorea</taxon>
        <taxon>Rhabditida</taxon>
        <taxon>Tylenchina</taxon>
        <taxon>Tylenchomorpha</taxon>
        <taxon>Sphaerularioidea</taxon>
        <taxon>Anguinidae</taxon>
        <taxon>Anguininae</taxon>
        <taxon>Ditylenchus</taxon>
    </lineage>
</organism>
<accession>A0A915E6N0</accession>
<dbReference type="PANTHER" id="PTHR11839">
    <property type="entry name" value="UDP/ADP-SUGAR PYROPHOSPHATASE"/>
    <property type="match status" value="1"/>
</dbReference>
<evidence type="ECO:0000256" key="1">
    <source>
        <dbReference type="ARBA" id="ARBA00022801"/>
    </source>
</evidence>
<dbReference type="Proteomes" id="UP000887574">
    <property type="component" value="Unplaced"/>
</dbReference>
<dbReference type="PANTHER" id="PTHR11839:SF15">
    <property type="entry name" value="URIDINE DIPHOSPHATE GLUCOSE PYROPHOSPHATASE NUDT14"/>
    <property type="match status" value="1"/>
</dbReference>
<dbReference type="Gene3D" id="3.90.79.10">
    <property type="entry name" value="Nucleoside Triphosphate Pyrophosphohydrolase"/>
    <property type="match status" value="2"/>
</dbReference>
<proteinExistence type="predicted"/>
<dbReference type="InterPro" id="IPR015797">
    <property type="entry name" value="NUDIX_hydrolase-like_dom_sf"/>
</dbReference>
<dbReference type="WBParaSite" id="jg26762">
    <property type="protein sequence ID" value="jg26762"/>
    <property type="gene ID" value="jg26762"/>
</dbReference>
<keyword evidence="2" id="KW-1185">Reference proteome</keyword>
<dbReference type="GO" id="GO:0019693">
    <property type="term" value="P:ribose phosphate metabolic process"/>
    <property type="evidence" value="ECO:0007669"/>
    <property type="project" value="TreeGrafter"/>
</dbReference>
<name>A0A915E6N0_9BILA</name>
<sequence length="146" mass="16430">MCPTKKITNLSFDEHFFGPQVSAFIQPVRMHFHRLNAADELIKQSWDISLQQDSVAVLLYHTSRKQIILWAKYPKELGDTLELCAGLMDKKGKKPKNSTHSKYVISVGISGASEHLFYCEVDESMKLNKGGGLANEGEEIEKVGDF</sequence>
<dbReference type="SUPFAM" id="SSF55811">
    <property type="entry name" value="Nudix"/>
    <property type="match status" value="1"/>
</dbReference>
<protein>
    <submittedName>
        <fullName evidence="3">Uncharacterized protein</fullName>
    </submittedName>
</protein>
<evidence type="ECO:0000313" key="3">
    <source>
        <dbReference type="WBParaSite" id="jg26762"/>
    </source>
</evidence>
<reference evidence="3" key="1">
    <citation type="submission" date="2022-11" db="UniProtKB">
        <authorList>
            <consortium name="WormBaseParasite"/>
        </authorList>
    </citation>
    <scope>IDENTIFICATION</scope>
</reference>
<dbReference type="AlphaFoldDB" id="A0A915E6N0"/>
<evidence type="ECO:0000313" key="2">
    <source>
        <dbReference type="Proteomes" id="UP000887574"/>
    </source>
</evidence>
<dbReference type="GO" id="GO:0006753">
    <property type="term" value="P:nucleoside phosphate metabolic process"/>
    <property type="evidence" value="ECO:0007669"/>
    <property type="project" value="TreeGrafter"/>
</dbReference>
<keyword evidence="1" id="KW-0378">Hydrolase</keyword>
<dbReference type="GO" id="GO:0008768">
    <property type="term" value="F:UDP-sugar diphosphatase activity"/>
    <property type="evidence" value="ECO:0007669"/>
    <property type="project" value="TreeGrafter"/>
</dbReference>